<proteinExistence type="predicted"/>
<dbReference type="GO" id="GO:0016567">
    <property type="term" value="P:protein ubiquitination"/>
    <property type="evidence" value="ECO:0007669"/>
    <property type="project" value="UniProtKB-UniPathway"/>
</dbReference>
<evidence type="ECO:0000256" key="1">
    <source>
        <dbReference type="SAM" id="MobiDB-lite"/>
    </source>
</evidence>
<dbReference type="Pfam" id="PF04564">
    <property type="entry name" value="U-box"/>
    <property type="match status" value="1"/>
</dbReference>
<name>A0A250XHP5_9CHLO</name>
<evidence type="ECO:0000313" key="3">
    <source>
        <dbReference type="EMBL" id="GAX82320.1"/>
    </source>
</evidence>
<dbReference type="InterPro" id="IPR013083">
    <property type="entry name" value="Znf_RING/FYVE/PHD"/>
</dbReference>
<feature type="compositionally biased region" description="Low complexity" evidence="1">
    <location>
        <begin position="14"/>
        <end position="28"/>
    </location>
</feature>
<accession>A0A250XHP5</accession>
<dbReference type="PANTHER" id="PTHR46573:SF1">
    <property type="entry name" value="WD REPEAT, SAM AND U-BOX DOMAIN-CONTAINING PROTEIN 1"/>
    <property type="match status" value="1"/>
</dbReference>
<dbReference type="SMART" id="SM00504">
    <property type="entry name" value="Ubox"/>
    <property type="match status" value="1"/>
</dbReference>
<evidence type="ECO:0000313" key="4">
    <source>
        <dbReference type="Proteomes" id="UP000232323"/>
    </source>
</evidence>
<feature type="non-terminal residue" evidence="3">
    <location>
        <position position="1"/>
    </location>
</feature>
<keyword evidence="4" id="KW-1185">Reference proteome</keyword>
<evidence type="ECO:0000259" key="2">
    <source>
        <dbReference type="PROSITE" id="PS51698"/>
    </source>
</evidence>
<dbReference type="EMBL" id="BEGY01000079">
    <property type="protein sequence ID" value="GAX82320.1"/>
    <property type="molecule type" value="Genomic_DNA"/>
</dbReference>
<dbReference type="CDD" id="cd16655">
    <property type="entry name" value="RING-Ubox_WDSUB1-like"/>
    <property type="match status" value="1"/>
</dbReference>
<organism evidence="3 4">
    <name type="scientific">Chlamydomonas eustigma</name>
    <dbReference type="NCBI Taxonomy" id="1157962"/>
    <lineage>
        <taxon>Eukaryota</taxon>
        <taxon>Viridiplantae</taxon>
        <taxon>Chlorophyta</taxon>
        <taxon>core chlorophytes</taxon>
        <taxon>Chlorophyceae</taxon>
        <taxon>CS clade</taxon>
        <taxon>Chlamydomonadales</taxon>
        <taxon>Chlamydomonadaceae</taxon>
        <taxon>Chlamydomonas</taxon>
    </lineage>
</organism>
<reference evidence="3 4" key="1">
    <citation type="submission" date="2017-08" db="EMBL/GenBank/DDBJ databases">
        <title>Acidophilic green algal genome provides insights into adaptation to an acidic environment.</title>
        <authorList>
            <person name="Hirooka S."/>
            <person name="Hirose Y."/>
            <person name="Kanesaki Y."/>
            <person name="Higuchi S."/>
            <person name="Fujiwara T."/>
            <person name="Onuma R."/>
            <person name="Era A."/>
            <person name="Ohbayashi R."/>
            <person name="Uzuka A."/>
            <person name="Nozaki H."/>
            <person name="Yoshikawa H."/>
            <person name="Miyagishima S.Y."/>
        </authorList>
    </citation>
    <scope>NUCLEOTIDE SEQUENCE [LARGE SCALE GENOMIC DNA]</scope>
    <source>
        <strain evidence="3 4">NIES-2499</strain>
    </source>
</reference>
<gene>
    <name evidence="3" type="ORF">CEUSTIGMA_g9749.t1</name>
</gene>
<feature type="region of interest" description="Disordered" evidence="1">
    <location>
        <begin position="1"/>
        <end position="28"/>
    </location>
</feature>
<dbReference type="Gene3D" id="3.30.40.10">
    <property type="entry name" value="Zinc/RING finger domain, C3HC4 (zinc finger)"/>
    <property type="match status" value="1"/>
</dbReference>
<comment type="caution">
    <text evidence="3">The sequence shown here is derived from an EMBL/GenBank/DDBJ whole genome shotgun (WGS) entry which is preliminary data.</text>
</comment>
<dbReference type="AlphaFoldDB" id="A0A250XHP5"/>
<dbReference type="InterPro" id="IPR052085">
    <property type="entry name" value="WD-SAM-U-box"/>
</dbReference>
<dbReference type="Proteomes" id="UP000232323">
    <property type="component" value="Unassembled WGS sequence"/>
</dbReference>
<dbReference type="PANTHER" id="PTHR46573">
    <property type="entry name" value="WD REPEAT, SAM AND U-BOX DOMAIN-CONTAINING PROTEIN 1"/>
    <property type="match status" value="1"/>
</dbReference>
<dbReference type="PROSITE" id="PS51698">
    <property type="entry name" value="U_BOX"/>
    <property type="match status" value="1"/>
</dbReference>
<sequence length="106" mass="10821">IEGKAASGAGGGACSESGGACSESGGACSESESFRLAFTCPLTKCVMMDPVAASDGYLYERSAIQEVLRSSGIILSPATGEVMPDDKLVTIIPLQAAIQEWLSTKS</sequence>
<dbReference type="SUPFAM" id="SSF57850">
    <property type="entry name" value="RING/U-box"/>
    <property type="match status" value="1"/>
</dbReference>
<dbReference type="GO" id="GO:0004842">
    <property type="term" value="F:ubiquitin-protein transferase activity"/>
    <property type="evidence" value="ECO:0007669"/>
    <property type="project" value="InterPro"/>
</dbReference>
<dbReference type="UniPathway" id="UPA00143"/>
<feature type="domain" description="U-box" evidence="2">
    <location>
        <begin position="33"/>
        <end position="106"/>
    </location>
</feature>
<dbReference type="OrthoDB" id="2016400at2759"/>
<protein>
    <recommendedName>
        <fullName evidence="2">U-box domain-containing protein</fullName>
    </recommendedName>
</protein>
<dbReference type="InterPro" id="IPR003613">
    <property type="entry name" value="Ubox_domain"/>
</dbReference>